<reference evidence="4" key="1">
    <citation type="submission" date="2019-08" db="EMBL/GenBank/DDBJ databases">
        <authorList>
            <person name="Kucharzyk K."/>
            <person name="Murdoch R.W."/>
            <person name="Higgins S."/>
            <person name="Loffler F."/>
        </authorList>
    </citation>
    <scope>NUCLEOTIDE SEQUENCE</scope>
</reference>
<sequence>MNCLIFVGSPNKKAAPMQTAEALESRLKQQGFETEIVWINDLGITYNFCTKDTKKCLREYAGFCPYVYDDMTTLGDKIVAADQFVFVSPIYSCFIPDVIQSFLTRIIRGFCTFYGAERSEEFWGSKKVSFAAVCSFSPTKAAEAKFQKLMNDHCRQYNIFPDAILTLSRSLFSRFLNEKNLKKLDVFVSEISSKSAA</sequence>
<dbReference type="Gene3D" id="3.40.50.360">
    <property type="match status" value="1"/>
</dbReference>
<name>A0A644Y731_9ZZZZ</name>
<keyword evidence="1" id="KW-0285">Flavoprotein</keyword>
<dbReference type="AlphaFoldDB" id="A0A644Y731"/>
<evidence type="ECO:0000259" key="3">
    <source>
        <dbReference type="Pfam" id="PF03358"/>
    </source>
</evidence>
<dbReference type="InterPro" id="IPR051796">
    <property type="entry name" value="ISF_SsuE-like"/>
</dbReference>
<dbReference type="PANTHER" id="PTHR43278:SF2">
    <property type="entry name" value="IRON-SULFUR FLAVOPROTEIN"/>
    <property type="match status" value="1"/>
</dbReference>
<keyword evidence="2" id="KW-0288">FMN</keyword>
<evidence type="ECO:0000256" key="1">
    <source>
        <dbReference type="ARBA" id="ARBA00022630"/>
    </source>
</evidence>
<proteinExistence type="predicted"/>
<gene>
    <name evidence="4" type="ORF">SDC9_70464</name>
</gene>
<dbReference type="InterPro" id="IPR029039">
    <property type="entry name" value="Flavoprotein-like_sf"/>
</dbReference>
<dbReference type="InterPro" id="IPR005025">
    <property type="entry name" value="FMN_Rdtase-like_dom"/>
</dbReference>
<dbReference type="Pfam" id="PF03358">
    <property type="entry name" value="FMN_red"/>
    <property type="match status" value="1"/>
</dbReference>
<accession>A0A644Y731</accession>
<comment type="caution">
    <text evidence="4">The sequence shown here is derived from an EMBL/GenBank/DDBJ whole genome shotgun (WGS) entry which is preliminary data.</text>
</comment>
<dbReference type="PANTHER" id="PTHR43278">
    <property type="entry name" value="NAD(P)H-DEPENDENT FMN-CONTAINING OXIDOREDUCTASE YWQN-RELATED"/>
    <property type="match status" value="1"/>
</dbReference>
<dbReference type="GO" id="GO:0016491">
    <property type="term" value="F:oxidoreductase activity"/>
    <property type="evidence" value="ECO:0007669"/>
    <property type="project" value="InterPro"/>
</dbReference>
<organism evidence="4">
    <name type="scientific">bioreactor metagenome</name>
    <dbReference type="NCBI Taxonomy" id="1076179"/>
    <lineage>
        <taxon>unclassified sequences</taxon>
        <taxon>metagenomes</taxon>
        <taxon>ecological metagenomes</taxon>
    </lineage>
</organism>
<dbReference type="EMBL" id="VSSQ01004158">
    <property type="protein sequence ID" value="MPM23987.1"/>
    <property type="molecule type" value="Genomic_DNA"/>
</dbReference>
<protein>
    <recommendedName>
        <fullName evidence="3">NADPH-dependent FMN reductase-like domain-containing protein</fullName>
    </recommendedName>
</protein>
<evidence type="ECO:0000256" key="2">
    <source>
        <dbReference type="ARBA" id="ARBA00022643"/>
    </source>
</evidence>
<evidence type="ECO:0000313" key="4">
    <source>
        <dbReference type="EMBL" id="MPM23987.1"/>
    </source>
</evidence>
<dbReference type="SUPFAM" id="SSF52218">
    <property type="entry name" value="Flavoproteins"/>
    <property type="match status" value="1"/>
</dbReference>
<feature type="domain" description="NADPH-dependent FMN reductase-like" evidence="3">
    <location>
        <begin position="1"/>
        <end position="143"/>
    </location>
</feature>